<dbReference type="NCBIfam" id="NF008907">
    <property type="entry name" value="PRK12270.1"/>
    <property type="match status" value="1"/>
</dbReference>
<dbReference type="InterPro" id="IPR032106">
    <property type="entry name" value="2-oxogl_dehyd_N"/>
</dbReference>
<comment type="subunit">
    <text evidence="6">Homodimer. Part of the 2-oxoglutarate dehydrogenase (OGDH) complex composed of E1 (2-oxoglutarate dehydrogenase), E2 (dihydrolipoamide succinyltransferase) and E3 (dihydrolipoamide dehydrogenase); the complex contains multiple copies of the three enzymatic components (E1, E2 and E3).</text>
</comment>
<name>A0A556PNT2_9BACI</name>
<evidence type="ECO:0000256" key="3">
    <source>
        <dbReference type="ARBA" id="ARBA00023052"/>
    </source>
</evidence>
<reference evidence="8 9" key="1">
    <citation type="submission" date="2019-07" db="EMBL/GenBank/DDBJ databases">
        <title>Allobacillus sp. nov. SKP isolated from shrimp paste of Euphausiacea.</title>
        <authorList>
            <person name="Kanchanasin P."/>
            <person name="Tanasupawat S."/>
            <person name="Shi W."/>
            <person name="Wu L."/>
            <person name="Ma J."/>
        </authorList>
    </citation>
    <scope>NUCLEOTIDE SEQUENCE [LARGE SCALE GENOMIC DNA]</scope>
    <source>
        <strain evidence="8 9">SKP4-8</strain>
    </source>
</reference>
<dbReference type="InterPro" id="IPR042179">
    <property type="entry name" value="KGD_C_sf"/>
</dbReference>
<evidence type="ECO:0000256" key="6">
    <source>
        <dbReference type="HAMAP-Rule" id="MF_01169"/>
    </source>
</evidence>
<dbReference type="Pfam" id="PF16078">
    <property type="entry name" value="2-oxogl_dehyd_N"/>
    <property type="match status" value="1"/>
</dbReference>
<dbReference type="InterPro" id="IPR011603">
    <property type="entry name" value="2oxoglutarate_DH_E1"/>
</dbReference>
<evidence type="ECO:0000313" key="9">
    <source>
        <dbReference type="Proteomes" id="UP000316425"/>
    </source>
</evidence>
<keyword evidence="3 6" id="KW-0786">Thiamine pyrophosphate</keyword>
<keyword evidence="2 6" id="KW-0560">Oxidoreductase</keyword>
<dbReference type="OrthoDB" id="9759785at2"/>
<dbReference type="EC" id="1.2.4.2" evidence="6"/>
<evidence type="ECO:0000256" key="1">
    <source>
        <dbReference type="ARBA" id="ARBA00001964"/>
    </source>
</evidence>
<protein>
    <recommendedName>
        <fullName evidence="6">2-oxoglutarate dehydrogenase E1 component</fullName>
        <ecNumber evidence="6">1.2.4.2</ecNumber>
    </recommendedName>
    <alternativeName>
        <fullName evidence="6">Alpha-ketoglutarate dehydrogenase</fullName>
    </alternativeName>
</protein>
<evidence type="ECO:0000256" key="4">
    <source>
        <dbReference type="ARBA" id="ARBA00023152"/>
    </source>
</evidence>
<dbReference type="GO" id="GO:0045252">
    <property type="term" value="C:oxoglutarate dehydrogenase complex"/>
    <property type="evidence" value="ECO:0007669"/>
    <property type="project" value="TreeGrafter"/>
</dbReference>
<dbReference type="GO" id="GO:0006099">
    <property type="term" value="P:tricarboxylic acid cycle"/>
    <property type="evidence" value="ECO:0007669"/>
    <property type="project" value="TreeGrafter"/>
</dbReference>
<feature type="domain" description="Transketolase-like pyrimidine-binding" evidence="7">
    <location>
        <begin position="594"/>
        <end position="790"/>
    </location>
</feature>
<dbReference type="FunFam" id="3.40.50.11610:FF:000002">
    <property type="entry name" value="2-oxoglutarate dehydrogenase E1 component"/>
    <property type="match status" value="1"/>
</dbReference>
<proteinExistence type="inferred from homology"/>
<keyword evidence="9" id="KW-1185">Reference proteome</keyword>
<gene>
    <name evidence="6" type="primary">odhA</name>
    <name evidence="8" type="ORF">FPQ13_05285</name>
</gene>
<organism evidence="8 9">
    <name type="scientific">Allobacillus salarius</name>
    <dbReference type="NCBI Taxonomy" id="1955272"/>
    <lineage>
        <taxon>Bacteria</taxon>
        <taxon>Bacillati</taxon>
        <taxon>Bacillota</taxon>
        <taxon>Bacilli</taxon>
        <taxon>Bacillales</taxon>
        <taxon>Bacillaceae</taxon>
        <taxon>Allobacillus</taxon>
    </lineage>
</organism>
<evidence type="ECO:0000259" key="7">
    <source>
        <dbReference type="SMART" id="SM00861"/>
    </source>
</evidence>
<dbReference type="GO" id="GO:0006096">
    <property type="term" value="P:glycolytic process"/>
    <property type="evidence" value="ECO:0007669"/>
    <property type="project" value="UniProtKB-UniRule"/>
</dbReference>
<comment type="cofactor">
    <cofactor evidence="1 6">
        <name>thiamine diphosphate</name>
        <dbReference type="ChEBI" id="CHEBI:58937"/>
    </cofactor>
</comment>
<dbReference type="SMART" id="SM00861">
    <property type="entry name" value="Transket_pyr"/>
    <property type="match status" value="1"/>
</dbReference>
<dbReference type="RefSeq" id="WP_144088354.1">
    <property type="nucleotide sequence ID" value="NZ_VMHE01000006.1"/>
</dbReference>
<dbReference type="GO" id="GO:0005829">
    <property type="term" value="C:cytosol"/>
    <property type="evidence" value="ECO:0007669"/>
    <property type="project" value="TreeGrafter"/>
</dbReference>
<dbReference type="Pfam" id="PF16870">
    <property type="entry name" value="OxoGdeHyase_C"/>
    <property type="match status" value="1"/>
</dbReference>
<dbReference type="Gene3D" id="3.40.50.11610">
    <property type="entry name" value="Multifunctional 2-oxoglutarate metabolism enzyme, C-terminal domain"/>
    <property type="match status" value="1"/>
</dbReference>
<dbReference type="NCBIfam" id="TIGR00239">
    <property type="entry name" value="2oxo_dh_E1"/>
    <property type="match status" value="1"/>
</dbReference>
<dbReference type="PANTHER" id="PTHR23152">
    <property type="entry name" value="2-OXOGLUTARATE DEHYDROGENASE"/>
    <property type="match status" value="1"/>
</dbReference>
<dbReference type="SUPFAM" id="SSF52518">
    <property type="entry name" value="Thiamin diphosphate-binding fold (THDP-binding)"/>
    <property type="match status" value="2"/>
</dbReference>
<dbReference type="Proteomes" id="UP000316425">
    <property type="component" value="Unassembled WGS sequence"/>
</dbReference>
<dbReference type="Gene3D" id="3.40.50.970">
    <property type="match status" value="1"/>
</dbReference>
<dbReference type="InterPro" id="IPR029061">
    <property type="entry name" value="THDP-binding"/>
</dbReference>
<dbReference type="AlphaFoldDB" id="A0A556PNT2"/>
<dbReference type="InterPro" id="IPR023784">
    <property type="entry name" value="2oxoglutarate_DH_E1_bac"/>
</dbReference>
<keyword evidence="4 6" id="KW-0324">Glycolysis</keyword>
<accession>A0A556PNT2</accession>
<evidence type="ECO:0000313" key="8">
    <source>
        <dbReference type="EMBL" id="TSJ66052.1"/>
    </source>
</evidence>
<dbReference type="InterPro" id="IPR001017">
    <property type="entry name" value="DH_E1"/>
</dbReference>
<dbReference type="EMBL" id="VMHE01000006">
    <property type="protein sequence ID" value="TSJ66052.1"/>
    <property type="molecule type" value="Genomic_DNA"/>
</dbReference>
<dbReference type="InterPro" id="IPR005475">
    <property type="entry name" value="Transketolase-like_Pyr-bd"/>
</dbReference>
<comment type="catalytic activity">
    <reaction evidence="5 6">
        <text>N(6)-[(R)-lipoyl]-L-lysyl-[protein] + 2-oxoglutarate + H(+) = N(6)-[(R)-S(8)-succinyldihydrolipoyl]-L-lysyl-[protein] + CO2</text>
        <dbReference type="Rhea" id="RHEA:12188"/>
        <dbReference type="Rhea" id="RHEA-COMP:10474"/>
        <dbReference type="Rhea" id="RHEA-COMP:20092"/>
        <dbReference type="ChEBI" id="CHEBI:15378"/>
        <dbReference type="ChEBI" id="CHEBI:16526"/>
        <dbReference type="ChEBI" id="CHEBI:16810"/>
        <dbReference type="ChEBI" id="CHEBI:83099"/>
        <dbReference type="ChEBI" id="CHEBI:83120"/>
        <dbReference type="EC" id="1.2.4.2"/>
    </reaction>
</comment>
<dbReference type="Gene3D" id="1.10.287.1150">
    <property type="entry name" value="TPP helical domain"/>
    <property type="match status" value="1"/>
</dbReference>
<dbReference type="PIRSF" id="PIRSF000157">
    <property type="entry name" value="Oxoglu_dh_E1"/>
    <property type="match status" value="1"/>
</dbReference>
<sequence>MDGSSNRIWEAFHGPNMGYVEEQYELFLDDPDAVDESLRHIFEQYGAPEWMDADQGGGQVAPQSGGSTSFTDLKKLTSAMKLVEAIRRHGHLGADIYPVGGHDQSHDSLIDLESYNLTNEDLKKIDVKLLAGHEHKGINNGYEYIEHLKQKYLGKTSYEFNHIPDDEEREWLYQQVETGAFEIDFSDEDKKDLLKRLGEVEGFEAFLQKTFVAQKRFSIEGLDVMVPMLDHLVKNSNKDSVEHIMMGMAHRGRLNVLAHILGKPYDRIFSEFAHSPNKELVPSEGSTGINYGWTGDVKYHFGGNFKQDESKTKITLGHNPSHLEFINPIVEGYTRAVQDDRSNNGEAKPDFNKSFSVQIHGDAAFIGEGVVAETLNLAQLHGYKTGGAVHIIANNLVGFTTDKVEGRSTKYASDLAKGFEMPVLHVNADDPVACIRAVEFAYQYRRKFQKDVVIDLVGYRRYGHNEMDEPRGTQPLLYQEIDAHDTAYEVYAKRLVEEKVLSEDEKMKFKEDAIQKLRDIYDGMKEHEIHETYVPALPEGVADELDSIETKVSQDVLKQVNKDMLKRPEDFTGFKKLEKILNRRENALEEGQKVDWALGEALAFGTILKDGTPIRMTGQDSERGTFAHRHLVLRDVKTNEKYSPMHGIEGVDASFSLYNSPLSEVAVLGFEYGYSVQTDDTLVLWEAQYGDFSNVAQVIFDQFISSGRAKWGQIASLVMLLPHGYEGQGPEHSSARLERYLQLSAENNWTVANVTTAGQYFHLLRRQAAIVGKDNARPLILMTPKSLIRNQRVAVDGTELSEGKFQPVLEHKETGDNPESVKRLVIGSGKVMVDLEEALDGKDNTESLHCVRLEQIYPFPEDRLKELLKKYKNVEDIVWVQEEPKNMGSWEFVNDRIRDIMKKKQNLLYVGRPDRSSPAVGDPNIHKAEQSQIIEEALKLD</sequence>
<comment type="caution">
    <text evidence="8">The sequence shown here is derived from an EMBL/GenBank/DDBJ whole genome shotgun (WGS) entry which is preliminary data.</text>
</comment>
<comment type="similarity">
    <text evidence="6">Belongs to the alpha-ketoglutarate dehydrogenase family.</text>
</comment>
<evidence type="ECO:0000256" key="5">
    <source>
        <dbReference type="ARBA" id="ARBA00051911"/>
    </source>
</evidence>
<dbReference type="Pfam" id="PF00676">
    <property type="entry name" value="E1_dh"/>
    <property type="match status" value="1"/>
</dbReference>
<dbReference type="CDD" id="cd02016">
    <property type="entry name" value="TPP_E1_OGDC_like"/>
    <property type="match status" value="1"/>
</dbReference>
<comment type="function">
    <text evidence="6">E1 component of the 2-oxoglutarate dehydrogenase (OGDH) complex which catalyzes the decarboxylation of 2-oxoglutarate, the first step in the conversion of 2-oxoglutarate to succinyl-CoA and CO(2).</text>
</comment>
<evidence type="ECO:0000256" key="2">
    <source>
        <dbReference type="ARBA" id="ARBA00023002"/>
    </source>
</evidence>
<dbReference type="NCBIfam" id="NF006914">
    <property type="entry name" value="PRK09404.1"/>
    <property type="match status" value="1"/>
</dbReference>
<dbReference type="Gene3D" id="3.40.50.12470">
    <property type="match status" value="1"/>
</dbReference>
<dbReference type="Pfam" id="PF02779">
    <property type="entry name" value="Transket_pyr"/>
    <property type="match status" value="1"/>
</dbReference>
<dbReference type="InterPro" id="IPR031717">
    <property type="entry name" value="ODO-1/KGD_C"/>
</dbReference>
<dbReference type="FunFam" id="3.40.50.970:FF:000036">
    <property type="entry name" value="2-oxoglutarate dehydrogenase E1 component"/>
    <property type="match status" value="1"/>
</dbReference>
<dbReference type="GO" id="GO:0004591">
    <property type="term" value="F:oxoglutarate dehydrogenase (succinyl-transferring) activity"/>
    <property type="evidence" value="ECO:0007669"/>
    <property type="project" value="UniProtKB-UniRule"/>
</dbReference>
<dbReference type="GO" id="GO:0030976">
    <property type="term" value="F:thiamine pyrophosphate binding"/>
    <property type="evidence" value="ECO:0007669"/>
    <property type="project" value="UniProtKB-UniRule"/>
</dbReference>
<dbReference type="PANTHER" id="PTHR23152:SF4">
    <property type="entry name" value="2-OXOADIPATE DEHYDROGENASE COMPLEX COMPONENT E1"/>
    <property type="match status" value="1"/>
</dbReference>
<dbReference type="HAMAP" id="MF_01169">
    <property type="entry name" value="SucA_OdhA"/>
    <property type="match status" value="1"/>
</dbReference>